<comment type="caution">
    <text evidence="7">The sequence shown here is derived from an EMBL/GenBank/DDBJ whole genome shotgun (WGS) entry which is preliminary data.</text>
</comment>
<dbReference type="EMBL" id="QDKL01000001">
    <property type="protein sequence ID" value="RZF22907.1"/>
    <property type="molecule type" value="Genomic_DNA"/>
</dbReference>
<feature type="domain" description="Thioredoxin" evidence="6">
    <location>
        <begin position="37"/>
        <end position="184"/>
    </location>
</feature>
<evidence type="ECO:0000256" key="3">
    <source>
        <dbReference type="ARBA" id="ARBA00023157"/>
    </source>
</evidence>
<keyword evidence="5" id="KW-1133">Transmembrane helix</keyword>
<dbReference type="SUPFAM" id="SSF52833">
    <property type="entry name" value="Thioredoxin-like"/>
    <property type="match status" value="1"/>
</dbReference>
<gene>
    <name evidence="7" type="ORF">DAY19_03790</name>
</gene>
<evidence type="ECO:0000256" key="5">
    <source>
        <dbReference type="SAM" id="Phobius"/>
    </source>
</evidence>
<proteinExistence type="predicted"/>
<evidence type="ECO:0000259" key="6">
    <source>
        <dbReference type="PROSITE" id="PS51352"/>
    </source>
</evidence>
<dbReference type="CDD" id="cd02966">
    <property type="entry name" value="TlpA_like_family"/>
    <property type="match status" value="1"/>
</dbReference>
<dbReference type="PANTHER" id="PTHR42852">
    <property type="entry name" value="THIOL:DISULFIDE INTERCHANGE PROTEIN DSBE"/>
    <property type="match status" value="1"/>
</dbReference>
<evidence type="ECO:0000256" key="4">
    <source>
        <dbReference type="ARBA" id="ARBA00023284"/>
    </source>
</evidence>
<keyword evidence="4" id="KW-0676">Redox-active center</keyword>
<organism evidence="7 8">
    <name type="scientific">Halobacteriovorax vibrionivorans</name>
    <dbReference type="NCBI Taxonomy" id="2152716"/>
    <lineage>
        <taxon>Bacteria</taxon>
        <taxon>Pseudomonadati</taxon>
        <taxon>Bdellovibrionota</taxon>
        <taxon>Bacteriovoracia</taxon>
        <taxon>Bacteriovoracales</taxon>
        <taxon>Halobacteriovoraceae</taxon>
        <taxon>Halobacteriovorax</taxon>
    </lineage>
</organism>
<dbReference type="InterPro" id="IPR017937">
    <property type="entry name" value="Thioredoxin_CS"/>
</dbReference>
<dbReference type="PANTHER" id="PTHR42852:SF6">
    <property type="entry name" value="THIOL:DISULFIDE INTERCHANGE PROTEIN DSBE"/>
    <property type="match status" value="1"/>
</dbReference>
<evidence type="ECO:0000313" key="7">
    <source>
        <dbReference type="EMBL" id="RZF22907.1"/>
    </source>
</evidence>
<name>A0ABY0IIY6_9BACT</name>
<dbReference type="PROSITE" id="PS51352">
    <property type="entry name" value="THIOREDOXIN_2"/>
    <property type="match status" value="1"/>
</dbReference>
<dbReference type="Gene3D" id="3.40.30.10">
    <property type="entry name" value="Glutaredoxin"/>
    <property type="match status" value="1"/>
</dbReference>
<keyword evidence="5" id="KW-0812">Transmembrane</keyword>
<evidence type="ECO:0000256" key="1">
    <source>
        <dbReference type="ARBA" id="ARBA00004196"/>
    </source>
</evidence>
<dbReference type="InterPro" id="IPR050553">
    <property type="entry name" value="Thioredoxin_ResA/DsbE_sf"/>
</dbReference>
<comment type="subcellular location">
    <subcellularLocation>
        <location evidence="1">Cell envelope</location>
    </subcellularLocation>
</comment>
<dbReference type="InterPro" id="IPR013766">
    <property type="entry name" value="Thioredoxin_domain"/>
</dbReference>
<dbReference type="Pfam" id="PF00578">
    <property type="entry name" value="AhpC-TSA"/>
    <property type="match status" value="1"/>
</dbReference>
<keyword evidence="3" id="KW-1015">Disulfide bond</keyword>
<keyword evidence="5" id="KW-0472">Membrane</keyword>
<feature type="transmembrane region" description="Helical" evidence="5">
    <location>
        <begin position="7"/>
        <end position="23"/>
    </location>
</feature>
<keyword evidence="2" id="KW-0201">Cytochrome c-type biogenesis</keyword>
<sequence>MSTSSKISFIFIIVAITLGYSIYHKNKIDTYVDESRTYILKTLPSVELTNFEDNSPVQLQDLAQSSNGLVVHFWGTWCAPCEAEFPEFVEFARKLEEKNVKVVFMAVKDEDMKIKKFLKRFKDLPSNSMVIHDVSGISMSKLGVVKVPETFVFDSNLDHRIMFKGPQDWKMSSYFTRVLNYLGVN</sequence>
<dbReference type="InterPro" id="IPR036249">
    <property type="entry name" value="Thioredoxin-like_sf"/>
</dbReference>
<dbReference type="PROSITE" id="PS00194">
    <property type="entry name" value="THIOREDOXIN_1"/>
    <property type="match status" value="1"/>
</dbReference>
<evidence type="ECO:0000313" key="8">
    <source>
        <dbReference type="Proteomes" id="UP000443582"/>
    </source>
</evidence>
<protein>
    <submittedName>
        <fullName evidence="7">TlpA family protein disulfide reductase</fullName>
    </submittedName>
</protein>
<dbReference type="Proteomes" id="UP000443582">
    <property type="component" value="Unassembled WGS sequence"/>
</dbReference>
<keyword evidence="8" id="KW-1185">Reference proteome</keyword>
<dbReference type="RefSeq" id="WP_114705850.1">
    <property type="nucleotide sequence ID" value="NZ_QDKL01000001.1"/>
</dbReference>
<reference evidence="8" key="1">
    <citation type="journal article" date="2019" name="Int. J. Syst. Evol. Microbiol.">
        <title>Halobacteriovorax valvorus sp. nov., a novel prokaryotic predator isolated from coastal seawater of China.</title>
        <authorList>
            <person name="Chen M.-X."/>
        </authorList>
    </citation>
    <scope>NUCLEOTIDE SEQUENCE [LARGE SCALE GENOMIC DNA]</scope>
    <source>
        <strain evidence="8">BL9</strain>
    </source>
</reference>
<accession>A0ABY0IIY6</accession>
<dbReference type="InterPro" id="IPR000866">
    <property type="entry name" value="AhpC/TSA"/>
</dbReference>
<evidence type="ECO:0000256" key="2">
    <source>
        <dbReference type="ARBA" id="ARBA00022748"/>
    </source>
</evidence>